<proteinExistence type="predicted"/>
<dbReference type="AlphaFoldDB" id="M2Q1D6"/>
<organism evidence="1 2">
    <name type="scientific">Ceriporiopsis subvermispora (strain B)</name>
    <name type="common">White-rot fungus</name>
    <name type="synonym">Gelatoporia subvermispora</name>
    <dbReference type="NCBI Taxonomy" id="914234"/>
    <lineage>
        <taxon>Eukaryota</taxon>
        <taxon>Fungi</taxon>
        <taxon>Dikarya</taxon>
        <taxon>Basidiomycota</taxon>
        <taxon>Agaricomycotina</taxon>
        <taxon>Agaricomycetes</taxon>
        <taxon>Polyporales</taxon>
        <taxon>Gelatoporiaceae</taxon>
        <taxon>Gelatoporia</taxon>
    </lineage>
</organism>
<gene>
    <name evidence="1" type="ORF">CERSUDRAFT_78706</name>
</gene>
<dbReference type="Proteomes" id="UP000016930">
    <property type="component" value="Unassembled WGS sequence"/>
</dbReference>
<reference evidence="1 2" key="1">
    <citation type="journal article" date="2012" name="Proc. Natl. Acad. Sci. U.S.A.">
        <title>Comparative genomics of Ceriporiopsis subvermispora and Phanerochaete chrysosporium provide insight into selective ligninolysis.</title>
        <authorList>
            <person name="Fernandez-Fueyo E."/>
            <person name="Ruiz-Duenas F.J."/>
            <person name="Ferreira P."/>
            <person name="Floudas D."/>
            <person name="Hibbett D.S."/>
            <person name="Canessa P."/>
            <person name="Larrondo L.F."/>
            <person name="James T.Y."/>
            <person name="Seelenfreund D."/>
            <person name="Lobos S."/>
            <person name="Polanco R."/>
            <person name="Tello M."/>
            <person name="Honda Y."/>
            <person name="Watanabe T."/>
            <person name="Watanabe T."/>
            <person name="Ryu J.S."/>
            <person name="Kubicek C.P."/>
            <person name="Schmoll M."/>
            <person name="Gaskell J."/>
            <person name="Hammel K.E."/>
            <person name="St John F.J."/>
            <person name="Vanden Wymelenberg A."/>
            <person name="Sabat G."/>
            <person name="Splinter BonDurant S."/>
            <person name="Syed K."/>
            <person name="Yadav J.S."/>
            <person name="Doddapaneni H."/>
            <person name="Subramanian V."/>
            <person name="Lavin J.L."/>
            <person name="Oguiza J.A."/>
            <person name="Perez G."/>
            <person name="Pisabarro A.G."/>
            <person name="Ramirez L."/>
            <person name="Santoyo F."/>
            <person name="Master E."/>
            <person name="Coutinho P.M."/>
            <person name="Henrissat B."/>
            <person name="Lombard V."/>
            <person name="Magnuson J.K."/>
            <person name="Kuees U."/>
            <person name="Hori C."/>
            <person name="Igarashi K."/>
            <person name="Samejima M."/>
            <person name="Held B.W."/>
            <person name="Barry K.W."/>
            <person name="LaButti K.M."/>
            <person name="Lapidus A."/>
            <person name="Lindquist E.A."/>
            <person name="Lucas S.M."/>
            <person name="Riley R."/>
            <person name="Salamov A.A."/>
            <person name="Hoffmeister D."/>
            <person name="Schwenk D."/>
            <person name="Hadar Y."/>
            <person name="Yarden O."/>
            <person name="de Vries R.P."/>
            <person name="Wiebenga A."/>
            <person name="Stenlid J."/>
            <person name="Eastwood D."/>
            <person name="Grigoriev I.V."/>
            <person name="Berka R.M."/>
            <person name="Blanchette R.A."/>
            <person name="Kersten P."/>
            <person name="Martinez A.T."/>
            <person name="Vicuna R."/>
            <person name="Cullen D."/>
        </authorList>
    </citation>
    <scope>NUCLEOTIDE SEQUENCE [LARGE SCALE GENOMIC DNA]</scope>
    <source>
        <strain evidence="1 2">B</strain>
    </source>
</reference>
<protein>
    <submittedName>
        <fullName evidence="1">Uncharacterized protein</fullName>
    </submittedName>
</protein>
<dbReference type="EMBL" id="KB445938">
    <property type="protein sequence ID" value="EMD30623.1"/>
    <property type="molecule type" value="Genomic_DNA"/>
</dbReference>
<name>M2Q1D6_CERS8</name>
<sequence length="161" mass="18197">MPEREKSDELLVKKVPGLRNLLNMFDEELEAVEALTIYLDAYAKAAHLDKCYGGVYTGPNSVTRGSGRKVTGKPLQARQMKLASMSIRSIAHVATKHKWPTWVNTYPYLWVANPCGYEYRKKWAHETLVWWDKTAAKNVKNNGEAALKALMADLLDKSGEK</sequence>
<dbReference type="HOGENOM" id="CLU_1643477_0_0_1"/>
<keyword evidence="2" id="KW-1185">Reference proteome</keyword>
<evidence type="ECO:0000313" key="2">
    <source>
        <dbReference type="Proteomes" id="UP000016930"/>
    </source>
</evidence>
<evidence type="ECO:0000313" key="1">
    <source>
        <dbReference type="EMBL" id="EMD30623.1"/>
    </source>
</evidence>
<accession>M2Q1D6</accession>